<feature type="compositionally biased region" description="Low complexity" evidence="6">
    <location>
        <begin position="302"/>
        <end position="311"/>
    </location>
</feature>
<feature type="region of interest" description="Disordered" evidence="6">
    <location>
        <begin position="171"/>
        <end position="354"/>
    </location>
</feature>
<gene>
    <name evidence="9" type="primary">LOC112280083</name>
    <name evidence="8" type="ORF">PHYPA_005292</name>
</gene>
<dbReference type="OrthoDB" id="693960at2759"/>
<dbReference type="RefSeq" id="XP_073389081.1">
    <property type="nucleotide sequence ID" value="XM_073532980.1"/>
</dbReference>
<dbReference type="SUPFAM" id="SSF118290">
    <property type="entry name" value="WRKY DNA-binding domain"/>
    <property type="match status" value="1"/>
</dbReference>
<feature type="region of interest" description="Disordered" evidence="6">
    <location>
        <begin position="25"/>
        <end position="48"/>
    </location>
</feature>
<evidence type="ECO:0000313" key="10">
    <source>
        <dbReference type="Proteomes" id="UP000006727"/>
    </source>
</evidence>
<evidence type="ECO:0000256" key="5">
    <source>
        <dbReference type="ARBA" id="ARBA00023242"/>
    </source>
</evidence>
<dbReference type="InterPro" id="IPR044810">
    <property type="entry name" value="WRKY_plant"/>
</dbReference>
<dbReference type="SMART" id="SM00774">
    <property type="entry name" value="WRKY"/>
    <property type="match status" value="1"/>
</dbReference>
<dbReference type="InterPro" id="IPR036576">
    <property type="entry name" value="WRKY_dom_sf"/>
</dbReference>
<protein>
    <recommendedName>
        <fullName evidence="7">WRKY domain-containing protein</fullName>
    </recommendedName>
</protein>
<sequence length="758" mass="81748">MADKAPNEEGSQCDSTLDQLLQRQDQTNQEATVSLSNSGASMAEPSSEYLTLTTSNPWTAFNVSSPLNSDLQTAINGLYRTSQPPPLYLLTNPLAEFPWLLEDQTIESHQRGDSRWACNLDSHDPDQRCSTHNSLSTSHGDQLRGDILERTGVGNSGPPLLSQSMWRDSIKEEPASSLTSAGSPARSSKVARKEFQGHGTPRGNYGSSSKSDAEPVPRFDRTTSSEELSIPSHSPVQFGGSSQSPFPRSQNYWPTSVSPRLSEAIQGAGGSVTTSAGTSNTSLSSESTSNAGDEDEVEKEVSTTGSEGTSTGKRKMSEASASGEAGGTDPKKSEPKNKPRKRGGAKRLREPRYAIKTRTDMDVLDDGFKWRKYGQKAVKNSPHPRNYYRCTTPLCPVRKRVERSKEDAGLVITTYEGTHSHQTPSFHRPGGGYFGDRPQVGGGLFLNPGQSPLGSGSSLLPLPPGFDLPSLQQAAELRNPRGLQLNQNFQGSNPRQQLNPMVRGPFGFPGQDSIFRASQLLGLQDPAFDPIKQEQFHFNAQPSDFISRNIPNLSQLPIQQQFEQPGSSLAGSGPGPAQSPDRPISENDSMQRSGSGIIPQISSPLLRGLNFPNLPSSHMGPASSSSTLYEPDSSSLTMSRGQLRHEPLVGGSSSRIDQSLETLIRRPQLSLESEPSDRSIGGSHGLGSGMDQRTRTGLQRTVLPTMQAQVQQTRPGIERNSPSEQASEAVVVVPPDVAFGEGLLQDMVRHGTPKASRS</sequence>
<dbReference type="InterPro" id="IPR003657">
    <property type="entry name" value="WRKY_dom"/>
</dbReference>
<feature type="region of interest" description="Disordered" evidence="6">
    <location>
        <begin position="666"/>
        <end position="694"/>
    </location>
</feature>
<dbReference type="Gene3D" id="2.20.25.80">
    <property type="entry name" value="WRKY domain"/>
    <property type="match status" value="1"/>
</dbReference>
<dbReference type="RefSeq" id="XP_073389078.1">
    <property type="nucleotide sequence ID" value="XM_073532977.1"/>
</dbReference>
<feature type="compositionally biased region" description="Low complexity" evidence="6">
    <location>
        <begin position="616"/>
        <end position="626"/>
    </location>
</feature>
<feature type="region of interest" description="Disordered" evidence="6">
    <location>
        <begin position="707"/>
        <end position="729"/>
    </location>
</feature>
<keyword evidence="10" id="KW-1185">Reference proteome</keyword>
<dbReference type="Gramene" id="Pp3c3_32860V3.5">
    <property type="protein sequence ID" value="Pp3c3_32860V3.5"/>
    <property type="gene ID" value="Pp3c3_32860"/>
</dbReference>
<accession>A0A2K1KWX2</accession>
<evidence type="ECO:0000313" key="9">
    <source>
        <dbReference type="EnsemblPlants" id="Pp3c3_32860V3.1"/>
    </source>
</evidence>
<dbReference type="GO" id="GO:0000976">
    <property type="term" value="F:transcription cis-regulatory region binding"/>
    <property type="evidence" value="ECO:0000318"/>
    <property type="project" value="GO_Central"/>
</dbReference>
<comment type="subcellular location">
    <subcellularLocation>
        <location evidence="1">Nucleus</location>
    </subcellularLocation>
</comment>
<keyword evidence="4" id="KW-0804">Transcription</keyword>
<dbReference type="Gramene" id="Pp3c3_32860V3.6">
    <property type="protein sequence ID" value="Pp3c3_32860V3.6"/>
    <property type="gene ID" value="Pp3c3_32860"/>
</dbReference>
<reference evidence="9" key="3">
    <citation type="submission" date="2020-12" db="UniProtKB">
        <authorList>
            <consortium name="EnsemblPlants"/>
        </authorList>
    </citation>
    <scope>IDENTIFICATION</scope>
</reference>
<feature type="region of interest" description="Disordered" evidence="6">
    <location>
        <begin position="123"/>
        <end position="142"/>
    </location>
</feature>
<reference evidence="8 10" key="2">
    <citation type="journal article" date="2018" name="Plant J.">
        <title>The Physcomitrella patens chromosome-scale assembly reveals moss genome structure and evolution.</title>
        <authorList>
            <person name="Lang D."/>
            <person name="Ullrich K.K."/>
            <person name="Murat F."/>
            <person name="Fuchs J."/>
            <person name="Jenkins J."/>
            <person name="Haas F.B."/>
            <person name="Piednoel M."/>
            <person name="Gundlach H."/>
            <person name="Van Bel M."/>
            <person name="Meyberg R."/>
            <person name="Vives C."/>
            <person name="Morata J."/>
            <person name="Symeonidi A."/>
            <person name="Hiss M."/>
            <person name="Muchero W."/>
            <person name="Kamisugi Y."/>
            <person name="Saleh O."/>
            <person name="Blanc G."/>
            <person name="Decker E.L."/>
            <person name="van Gessel N."/>
            <person name="Grimwood J."/>
            <person name="Hayes R.D."/>
            <person name="Graham S.W."/>
            <person name="Gunter L.E."/>
            <person name="McDaniel S.F."/>
            <person name="Hoernstein S.N.W."/>
            <person name="Larsson A."/>
            <person name="Li F.W."/>
            <person name="Perroud P.F."/>
            <person name="Phillips J."/>
            <person name="Ranjan P."/>
            <person name="Rokshar D.S."/>
            <person name="Rothfels C.J."/>
            <person name="Schneider L."/>
            <person name="Shu S."/>
            <person name="Stevenson D.W."/>
            <person name="Thummler F."/>
            <person name="Tillich M."/>
            <person name="Villarreal Aguilar J.C."/>
            <person name="Widiez T."/>
            <person name="Wong G.K."/>
            <person name="Wymore A."/>
            <person name="Zhang Y."/>
            <person name="Zimmer A.D."/>
            <person name="Quatrano R.S."/>
            <person name="Mayer K.F.X."/>
            <person name="Goodstein D."/>
            <person name="Casacuberta J.M."/>
            <person name="Vandepoele K."/>
            <person name="Reski R."/>
            <person name="Cuming A.C."/>
            <person name="Tuskan G.A."/>
            <person name="Maumus F."/>
            <person name="Salse J."/>
            <person name="Schmutz J."/>
            <person name="Rensing S.A."/>
        </authorList>
    </citation>
    <scope>NUCLEOTIDE SEQUENCE [LARGE SCALE GENOMIC DNA]</scope>
    <source>
        <strain evidence="9 10">cv. Gransden 2004</strain>
    </source>
</reference>
<dbReference type="Pfam" id="PF03106">
    <property type="entry name" value="WRKY"/>
    <property type="match status" value="1"/>
</dbReference>
<dbReference type="RefSeq" id="XP_073389082.1">
    <property type="nucleotide sequence ID" value="XM_073532981.1"/>
</dbReference>
<evidence type="ECO:0000256" key="1">
    <source>
        <dbReference type="ARBA" id="ARBA00004123"/>
    </source>
</evidence>
<dbReference type="RefSeq" id="XP_073389080.1">
    <property type="nucleotide sequence ID" value="XM_073532979.1"/>
</dbReference>
<evidence type="ECO:0000256" key="6">
    <source>
        <dbReference type="SAM" id="MobiDB-lite"/>
    </source>
</evidence>
<dbReference type="FunFam" id="2.20.25.80:FF:000003">
    <property type="entry name" value="WRKY transcription factor 57"/>
    <property type="match status" value="1"/>
</dbReference>
<dbReference type="Gramene" id="Pp3c3_32860V3.4">
    <property type="protein sequence ID" value="Pp3c3_32860V3.4"/>
    <property type="gene ID" value="Pp3c3_32860"/>
</dbReference>
<keyword evidence="5" id="KW-0539">Nucleus</keyword>
<name>A0A2K1KWX2_PHYPA</name>
<evidence type="ECO:0000256" key="3">
    <source>
        <dbReference type="ARBA" id="ARBA00023125"/>
    </source>
</evidence>
<dbReference type="Gramene" id="Pp3c3_32860V3.2">
    <property type="protein sequence ID" value="Pp3c3_32860V3.2"/>
    <property type="gene ID" value="Pp3c3_32860"/>
</dbReference>
<dbReference type="EnsemblPlants" id="Pp3c3_32860V3.4">
    <property type="protein sequence ID" value="Pp3c3_32860V3.4"/>
    <property type="gene ID" value="Pp3c3_32860"/>
</dbReference>
<dbReference type="PANTHER" id="PTHR31221">
    <property type="entry name" value="WRKY TRANSCRIPTION FACTOR PROTEIN 1-RELATED"/>
    <property type="match status" value="1"/>
</dbReference>
<keyword evidence="3" id="KW-0238">DNA-binding</keyword>
<evidence type="ECO:0000256" key="2">
    <source>
        <dbReference type="ARBA" id="ARBA00023015"/>
    </source>
</evidence>
<feature type="compositionally biased region" description="Polar residues" evidence="6">
    <location>
        <begin position="176"/>
        <end position="186"/>
    </location>
</feature>
<dbReference type="EnsemblPlants" id="Pp3c3_32860V3.5">
    <property type="protein sequence ID" value="Pp3c3_32860V3.5"/>
    <property type="gene ID" value="Pp3c3_32860"/>
</dbReference>
<dbReference type="GO" id="GO:0003700">
    <property type="term" value="F:DNA-binding transcription factor activity"/>
    <property type="evidence" value="ECO:0000318"/>
    <property type="project" value="GO_Central"/>
</dbReference>
<feature type="compositionally biased region" description="Basic and acidic residues" evidence="6">
    <location>
        <begin position="211"/>
        <end position="224"/>
    </location>
</feature>
<feature type="compositionally biased region" description="Low complexity" evidence="6">
    <location>
        <begin position="564"/>
        <end position="580"/>
    </location>
</feature>
<dbReference type="PaxDb" id="3218-PP1S198_83V6.1"/>
<proteinExistence type="predicted"/>
<dbReference type="GO" id="GO:0005634">
    <property type="term" value="C:nucleus"/>
    <property type="evidence" value="ECO:0000318"/>
    <property type="project" value="GO_Central"/>
</dbReference>
<organism evidence="8">
    <name type="scientific">Physcomitrium patens</name>
    <name type="common">Spreading-leaved earth moss</name>
    <name type="synonym">Physcomitrella patens</name>
    <dbReference type="NCBI Taxonomy" id="3218"/>
    <lineage>
        <taxon>Eukaryota</taxon>
        <taxon>Viridiplantae</taxon>
        <taxon>Streptophyta</taxon>
        <taxon>Embryophyta</taxon>
        <taxon>Bryophyta</taxon>
        <taxon>Bryophytina</taxon>
        <taxon>Bryopsida</taxon>
        <taxon>Funariidae</taxon>
        <taxon>Funariales</taxon>
        <taxon>Funariaceae</taxon>
        <taxon>Physcomitrium</taxon>
    </lineage>
</organism>
<dbReference type="Gramene" id="Pp3c3_32860V3.3">
    <property type="protein sequence ID" value="Pp3c3_32860V3.3"/>
    <property type="gene ID" value="Pp3c3_32860"/>
</dbReference>
<feature type="compositionally biased region" description="Polar residues" evidence="6">
    <location>
        <begin position="130"/>
        <end position="140"/>
    </location>
</feature>
<feature type="domain" description="WRKY" evidence="7">
    <location>
        <begin position="359"/>
        <end position="424"/>
    </location>
</feature>
<dbReference type="EMBL" id="ABEU02000003">
    <property type="protein sequence ID" value="PNR58297.1"/>
    <property type="molecule type" value="Genomic_DNA"/>
</dbReference>
<evidence type="ECO:0000256" key="4">
    <source>
        <dbReference type="ARBA" id="ARBA00023163"/>
    </source>
</evidence>
<dbReference type="EnsemblPlants" id="Pp3c3_32860V3.1">
    <property type="protein sequence ID" value="Pp3c3_32860V3.1"/>
    <property type="gene ID" value="Pp3c3_32860"/>
</dbReference>
<dbReference type="GO" id="GO:0006355">
    <property type="term" value="P:regulation of DNA-templated transcription"/>
    <property type="evidence" value="ECO:0000318"/>
    <property type="project" value="GO_Central"/>
</dbReference>
<reference evidence="8 10" key="1">
    <citation type="journal article" date="2008" name="Science">
        <title>The Physcomitrella genome reveals evolutionary insights into the conquest of land by plants.</title>
        <authorList>
            <person name="Rensing S."/>
            <person name="Lang D."/>
            <person name="Zimmer A."/>
            <person name="Terry A."/>
            <person name="Salamov A."/>
            <person name="Shapiro H."/>
            <person name="Nishiyama T."/>
            <person name="Perroud P.-F."/>
            <person name="Lindquist E."/>
            <person name="Kamisugi Y."/>
            <person name="Tanahashi T."/>
            <person name="Sakakibara K."/>
            <person name="Fujita T."/>
            <person name="Oishi K."/>
            <person name="Shin-I T."/>
            <person name="Kuroki Y."/>
            <person name="Toyoda A."/>
            <person name="Suzuki Y."/>
            <person name="Hashimoto A."/>
            <person name="Yamaguchi K."/>
            <person name="Sugano A."/>
            <person name="Kohara Y."/>
            <person name="Fujiyama A."/>
            <person name="Anterola A."/>
            <person name="Aoki S."/>
            <person name="Ashton N."/>
            <person name="Barbazuk W.B."/>
            <person name="Barker E."/>
            <person name="Bennetzen J."/>
            <person name="Bezanilla M."/>
            <person name="Blankenship R."/>
            <person name="Cho S.H."/>
            <person name="Dutcher S."/>
            <person name="Estelle M."/>
            <person name="Fawcett J.A."/>
            <person name="Gundlach H."/>
            <person name="Hanada K."/>
            <person name="Heyl A."/>
            <person name="Hicks K.A."/>
            <person name="Hugh J."/>
            <person name="Lohr M."/>
            <person name="Mayer K."/>
            <person name="Melkozernov A."/>
            <person name="Murata T."/>
            <person name="Nelson D."/>
            <person name="Pils B."/>
            <person name="Prigge M."/>
            <person name="Reiss B."/>
            <person name="Renner T."/>
            <person name="Rombauts S."/>
            <person name="Rushton P."/>
            <person name="Sanderfoot A."/>
            <person name="Schween G."/>
            <person name="Shiu S.-H."/>
            <person name="Stueber K."/>
            <person name="Theodoulou F.L."/>
            <person name="Tu H."/>
            <person name="Van de Peer Y."/>
            <person name="Verrier P.J."/>
            <person name="Waters E."/>
            <person name="Wood A."/>
            <person name="Yang L."/>
            <person name="Cove D."/>
            <person name="Cuming A."/>
            <person name="Hasebe M."/>
            <person name="Lucas S."/>
            <person name="Mishler D.B."/>
            <person name="Reski R."/>
            <person name="Grigoriev I."/>
            <person name="Quatrano R.S."/>
            <person name="Boore J.L."/>
        </authorList>
    </citation>
    <scope>NUCLEOTIDE SEQUENCE [LARGE SCALE GENOMIC DNA]</scope>
    <source>
        <strain evidence="9 10">cv. Gransden 2004</strain>
    </source>
</reference>
<dbReference type="PANTHER" id="PTHR31221:SF334">
    <property type="entry name" value="WRKY TRANSCRIPTION FACTOR 57-RELATED"/>
    <property type="match status" value="1"/>
</dbReference>
<feature type="compositionally biased region" description="Polar residues" evidence="6">
    <location>
        <begin position="30"/>
        <end position="40"/>
    </location>
</feature>
<dbReference type="EnsemblPlants" id="Pp3c3_32860V3.2">
    <property type="protein sequence ID" value="Pp3c3_32860V3.2"/>
    <property type="gene ID" value="Pp3c3_32860"/>
</dbReference>
<feature type="region of interest" description="Disordered" evidence="6">
    <location>
        <begin position="564"/>
        <end position="639"/>
    </location>
</feature>
<dbReference type="PROSITE" id="PS50811">
    <property type="entry name" value="WRKY"/>
    <property type="match status" value="1"/>
</dbReference>
<dbReference type="RefSeq" id="XP_073389077.1">
    <property type="nucleotide sequence ID" value="XM_073532976.1"/>
</dbReference>
<dbReference type="RefSeq" id="XP_073389079.1">
    <property type="nucleotide sequence ID" value="XM_073532978.1"/>
</dbReference>
<evidence type="ECO:0000313" key="8">
    <source>
        <dbReference type="EMBL" id="PNR58297.1"/>
    </source>
</evidence>
<dbReference type="EnsemblPlants" id="Pp3c3_32860V3.3">
    <property type="protein sequence ID" value="Pp3c3_32860V3.3"/>
    <property type="gene ID" value="Pp3c3_32860"/>
</dbReference>
<dbReference type="AlphaFoldDB" id="A0A2K1KWX2"/>
<feature type="compositionally biased region" description="Polar residues" evidence="6">
    <location>
        <begin position="225"/>
        <end position="259"/>
    </location>
</feature>
<dbReference type="Gramene" id="Pp3c3_32860V3.1">
    <property type="protein sequence ID" value="Pp3c3_32860V3.1"/>
    <property type="gene ID" value="Pp3c3_32860"/>
</dbReference>
<feature type="compositionally biased region" description="Polar residues" evidence="6">
    <location>
        <begin position="707"/>
        <end position="726"/>
    </location>
</feature>
<feature type="compositionally biased region" description="Low complexity" evidence="6">
    <location>
        <begin position="271"/>
        <end position="289"/>
    </location>
</feature>
<dbReference type="GeneID" id="112280083"/>
<dbReference type="Proteomes" id="UP000006727">
    <property type="component" value="Chromosome 3"/>
</dbReference>
<dbReference type="EnsemblPlants" id="Pp3c3_32860V3.6">
    <property type="protein sequence ID" value="Pp3c3_32860V3.6"/>
    <property type="gene ID" value="Pp3c3_32860"/>
</dbReference>
<feature type="compositionally biased region" description="Low complexity" evidence="6">
    <location>
        <begin position="593"/>
        <end position="604"/>
    </location>
</feature>
<keyword evidence="2" id="KW-0805">Transcription regulation</keyword>
<evidence type="ECO:0000259" key="7">
    <source>
        <dbReference type="PROSITE" id="PS50811"/>
    </source>
</evidence>